<evidence type="ECO:0000313" key="5">
    <source>
        <dbReference type="Proteomes" id="UP000002748"/>
    </source>
</evidence>
<dbReference type="Proteomes" id="UP000002748">
    <property type="component" value="Unassembled WGS sequence"/>
</dbReference>
<proteinExistence type="predicted"/>
<dbReference type="PANTHER" id="PTHR31836">
    <property type="match status" value="1"/>
</dbReference>
<feature type="region of interest" description="Disordered" evidence="2">
    <location>
        <begin position="31"/>
        <end position="280"/>
    </location>
</feature>
<feature type="compositionally biased region" description="Low complexity" evidence="2">
    <location>
        <begin position="116"/>
        <end position="170"/>
    </location>
</feature>
<dbReference type="OrthoDB" id="623670at2759"/>
<name>J5T9J8_TRIAS</name>
<dbReference type="GeneID" id="25984537"/>
<evidence type="ECO:0000256" key="2">
    <source>
        <dbReference type="SAM" id="MobiDB-lite"/>
    </source>
</evidence>
<keyword evidence="1 3" id="KW-0732">Signal</keyword>
<dbReference type="InterPro" id="IPR051477">
    <property type="entry name" value="Expansin_CellWall"/>
</dbReference>
<dbReference type="RefSeq" id="XP_014181121.1">
    <property type="nucleotide sequence ID" value="XM_014325646.1"/>
</dbReference>
<dbReference type="HOGENOM" id="CLU_691142_0_0_1"/>
<evidence type="ECO:0000256" key="3">
    <source>
        <dbReference type="SAM" id="SignalP"/>
    </source>
</evidence>
<comment type="caution">
    <text evidence="4">The sequence shown here is derived from an EMBL/GenBank/DDBJ whole genome shotgun (WGS) entry which is preliminary data.</text>
</comment>
<reference evidence="4 5" key="1">
    <citation type="journal article" date="2012" name="Eukaryot. Cell">
        <title>Draft genome sequence of CBS 2479, the standard type strain of Trichosporon asahii.</title>
        <authorList>
            <person name="Yang R.Y."/>
            <person name="Li H.T."/>
            <person name="Zhu H."/>
            <person name="Zhou G.P."/>
            <person name="Wang M."/>
            <person name="Wang L."/>
        </authorList>
    </citation>
    <scope>NUCLEOTIDE SEQUENCE [LARGE SCALE GENOMIC DNA]</scope>
    <source>
        <strain evidence="5">ATCC 90039 / CBS 2479 / JCM 2466 / KCTC 7840 / NCYC 2677 / UAMH 7654</strain>
    </source>
</reference>
<protein>
    <recommendedName>
        <fullName evidence="6">Expansin family protein</fullName>
    </recommendedName>
</protein>
<sequence>MRLSTFALAAFLPAAAFAAPIKIESGAVMPRDSATLGKNNHPAVYRMRKRDNWGGDGNDNKCTPKGHRKADWKGKHDPASSNYDPNADKSKHRGHHGDGKSWHNHEGGNDGQNSWQEQPASAAPSPAQQDAAPAWTEAAAAPAWTETPASSEEASPSAAAPAQSSAAQSENAWIEVPSSTTQASNDNPGHDFHAQEPETTSSAAPEPTWSAAPKPTSTAAPEPETSTWVAPEPETSTWVAPEPEPTSEPAHEPTPEPEQNNNNNGGGGGGNWDFPGGKATHWNTAGEDYWCRTAPGVGSSLTNGDYDMVVAISWELWGGNPNQPQNYDKCGQWVELQWNDRPPVRAQVIDACMSCSADHIDLSKGAFQAVGAGLGLGEIGTHNPSSDYEKPDSFKWRFV</sequence>
<evidence type="ECO:0000256" key="1">
    <source>
        <dbReference type="ARBA" id="ARBA00022729"/>
    </source>
</evidence>
<evidence type="ECO:0000313" key="4">
    <source>
        <dbReference type="EMBL" id="EJT49871.1"/>
    </source>
</evidence>
<feature type="compositionally biased region" description="Basic and acidic residues" evidence="2">
    <location>
        <begin position="96"/>
        <end position="108"/>
    </location>
</feature>
<dbReference type="SUPFAM" id="SSF50685">
    <property type="entry name" value="Barwin-like endoglucanases"/>
    <property type="match status" value="1"/>
</dbReference>
<dbReference type="CDD" id="cd22191">
    <property type="entry name" value="DPBB_RlpA_EXP_N-like"/>
    <property type="match status" value="1"/>
</dbReference>
<feature type="signal peptide" evidence="3">
    <location>
        <begin position="1"/>
        <end position="18"/>
    </location>
</feature>
<dbReference type="AlphaFoldDB" id="J5T9J8"/>
<feature type="chain" id="PRO_5003784731" description="Expansin family protein" evidence="3">
    <location>
        <begin position="19"/>
        <end position="399"/>
    </location>
</feature>
<feature type="compositionally biased region" description="Basic and acidic residues" evidence="2">
    <location>
        <begin position="69"/>
        <end position="78"/>
    </location>
</feature>
<dbReference type="EMBL" id="ALBS01000145">
    <property type="protein sequence ID" value="EJT49871.1"/>
    <property type="molecule type" value="Genomic_DNA"/>
</dbReference>
<feature type="compositionally biased region" description="Low complexity" evidence="2">
    <location>
        <begin position="207"/>
        <end position="227"/>
    </location>
</feature>
<gene>
    <name evidence="4" type="ORF">A1Q1_01023</name>
</gene>
<dbReference type="InterPro" id="IPR036908">
    <property type="entry name" value="RlpA-like_sf"/>
</dbReference>
<feature type="compositionally biased region" description="Polar residues" evidence="2">
    <location>
        <begin position="177"/>
        <end position="187"/>
    </location>
</feature>
<organism evidence="4 5">
    <name type="scientific">Trichosporon asahii var. asahii (strain ATCC 90039 / CBS 2479 / JCM 2466 / KCTC 7840 / NBRC 103889/ NCYC 2677 / UAMH 7654)</name>
    <name type="common">Yeast</name>
    <dbReference type="NCBI Taxonomy" id="1186058"/>
    <lineage>
        <taxon>Eukaryota</taxon>
        <taxon>Fungi</taxon>
        <taxon>Dikarya</taxon>
        <taxon>Basidiomycota</taxon>
        <taxon>Agaricomycotina</taxon>
        <taxon>Tremellomycetes</taxon>
        <taxon>Trichosporonales</taxon>
        <taxon>Trichosporonaceae</taxon>
        <taxon>Trichosporon</taxon>
    </lineage>
</organism>
<dbReference type="Gene3D" id="2.40.40.10">
    <property type="entry name" value="RlpA-like domain"/>
    <property type="match status" value="1"/>
</dbReference>
<dbReference type="VEuPathDB" id="FungiDB:A1Q1_01023"/>
<dbReference type="KEGG" id="tasa:A1Q1_01023"/>
<dbReference type="PANTHER" id="PTHR31836:SF28">
    <property type="entry name" value="SRCR DOMAIN-CONTAINING PROTEIN-RELATED"/>
    <property type="match status" value="1"/>
</dbReference>
<accession>J5T9J8</accession>
<evidence type="ECO:0008006" key="6">
    <source>
        <dbReference type="Google" id="ProtNLM"/>
    </source>
</evidence>